<comment type="caution">
    <text evidence="3">The sequence shown here is derived from an EMBL/GenBank/DDBJ whole genome shotgun (WGS) entry which is preliminary data.</text>
</comment>
<keyword evidence="2" id="KW-0812">Transmembrane</keyword>
<dbReference type="Proteomes" id="UP001595722">
    <property type="component" value="Unassembled WGS sequence"/>
</dbReference>
<evidence type="ECO:0000313" key="4">
    <source>
        <dbReference type="Proteomes" id="UP001595722"/>
    </source>
</evidence>
<keyword evidence="2" id="KW-0472">Membrane</keyword>
<reference evidence="4" key="1">
    <citation type="journal article" date="2019" name="Int. J. Syst. Evol. Microbiol.">
        <title>The Global Catalogue of Microorganisms (GCM) 10K type strain sequencing project: providing services to taxonomists for standard genome sequencing and annotation.</title>
        <authorList>
            <consortium name="The Broad Institute Genomics Platform"/>
            <consortium name="The Broad Institute Genome Sequencing Center for Infectious Disease"/>
            <person name="Wu L."/>
            <person name="Ma J."/>
        </authorList>
    </citation>
    <scope>NUCLEOTIDE SEQUENCE [LARGE SCALE GENOMIC DNA]</scope>
    <source>
        <strain evidence="4">KCTC 42424</strain>
    </source>
</reference>
<dbReference type="NCBIfam" id="NF008528">
    <property type="entry name" value="PRK11463.1-2"/>
    <property type="match status" value="1"/>
</dbReference>
<dbReference type="Pfam" id="PF04186">
    <property type="entry name" value="FxsA"/>
    <property type="match status" value="1"/>
</dbReference>
<dbReference type="PANTHER" id="PTHR35335">
    <property type="entry name" value="UPF0716 PROTEIN FXSA"/>
    <property type="match status" value="1"/>
</dbReference>
<organism evidence="3 4">
    <name type="scientific">Bacterioplanoides pacificum</name>
    <dbReference type="NCBI Taxonomy" id="1171596"/>
    <lineage>
        <taxon>Bacteria</taxon>
        <taxon>Pseudomonadati</taxon>
        <taxon>Pseudomonadota</taxon>
        <taxon>Gammaproteobacteria</taxon>
        <taxon>Oceanospirillales</taxon>
        <taxon>Oceanospirillaceae</taxon>
        <taxon>Bacterioplanoides</taxon>
    </lineage>
</organism>
<feature type="compositionally biased region" description="Basic and acidic residues" evidence="1">
    <location>
        <begin position="134"/>
        <end position="145"/>
    </location>
</feature>
<dbReference type="InterPro" id="IPR007313">
    <property type="entry name" value="FxsA"/>
</dbReference>
<feature type="transmembrane region" description="Helical" evidence="2">
    <location>
        <begin position="25"/>
        <end position="45"/>
    </location>
</feature>
<dbReference type="EMBL" id="JBHRYB010000005">
    <property type="protein sequence ID" value="MFC3679796.1"/>
    <property type="molecule type" value="Genomic_DNA"/>
</dbReference>
<name>A0ABV7VQI1_9GAMM</name>
<sequence length="162" mass="17411">MPLLLIFIIVPMIELAVLIQVGSYIGVLWTLALIFITAIIGVRLLKLQGVSTLLRAQQRLAEGSLPAKELAEGFLLALAGALLLTPGFLTDGFGFALLMPGVRGHLAGSVMKMMTLKSATMAGGFSQSGPQTQRPDDVRQPHEIHPNPGPKNVIDGEFRRED</sequence>
<proteinExistence type="predicted"/>
<evidence type="ECO:0000256" key="1">
    <source>
        <dbReference type="SAM" id="MobiDB-lite"/>
    </source>
</evidence>
<feature type="region of interest" description="Disordered" evidence="1">
    <location>
        <begin position="122"/>
        <end position="162"/>
    </location>
</feature>
<gene>
    <name evidence="3" type="ORF">ACFOMG_06690</name>
</gene>
<accession>A0ABV7VQI1</accession>
<evidence type="ECO:0000313" key="3">
    <source>
        <dbReference type="EMBL" id="MFC3679796.1"/>
    </source>
</evidence>
<keyword evidence="4" id="KW-1185">Reference proteome</keyword>
<dbReference type="PANTHER" id="PTHR35335:SF1">
    <property type="entry name" value="UPF0716 PROTEIN FXSA"/>
    <property type="match status" value="1"/>
</dbReference>
<keyword evidence="2" id="KW-1133">Transmembrane helix</keyword>
<dbReference type="RefSeq" id="WP_376865576.1">
    <property type="nucleotide sequence ID" value="NZ_JBHRYB010000005.1"/>
</dbReference>
<protein>
    <submittedName>
        <fullName evidence="3">FxsA family protein</fullName>
    </submittedName>
</protein>
<evidence type="ECO:0000256" key="2">
    <source>
        <dbReference type="SAM" id="Phobius"/>
    </source>
</evidence>